<dbReference type="EMBL" id="KE525262">
    <property type="protein sequence ID" value="KFB43685.1"/>
    <property type="molecule type" value="Genomic_DNA"/>
</dbReference>
<accession>A0A084W0E1</accession>
<dbReference type="Proteomes" id="UP000030765">
    <property type="component" value="Unassembled WGS sequence"/>
</dbReference>
<protein>
    <submittedName>
        <fullName evidence="1 2">Glypican-1</fullName>
    </submittedName>
</protein>
<keyword evidence="3" id="KW-1185">Reference proteome</keyword>
<organism evidence="1">
    <name type="scientific">Anopheles sinensis</name>
    <name type="common">Mosquito</name>
    <dbReference type="NCBI Taxonomy" id="74873"/>
    <lineage>
        <taxon>Eukaryota</taxon>
        <taxon>Metazoa</taxon>
        <taxon>Ecdysozoa</taxon>
        <taxon>Arthropoda</taxon>
        <taxon>Hexapoda</taxon>
        <taxon>Insecta</taxon>
        <taxon>Pterygota</taxon>
        <taxon>Neoptera</taxon>
        <taxon>Endopterygota</taxon>
        <taxon>Diptera</taxon>
        <taxon>Nematocera</taxon>
        <taxon>Culicoidea</taxon>
        <taxon>Culicidae</taxon>
        <taxon>Anophelinae</taxon>
        <taxon>Anopheles</taxon>
    </lineage>
</organism>
<evidence type="ECO:0000313" key="2">
    <source>
        <dbReference type="EnsemblMetazoa" id="ASIC011413-PA"/>
    </source>
</evidence>
<proteinExistence type="predicted"/>
<dbReference type="EMBL" id="ATLV01019118">
    <property type="status" value="NOT_ANNOTATED_CDS"/>
    <property type="molecule type" value="Genomic_DNA"/>
</dbReference>
<sequence>MQRFIFGATKQKSPFWRTQHTSRSLTPEVVKPTVKVEENGQPGDGESIAVATARSCDLFSARTRSSDDRVTRRSDVHHVIDHASPVAALAAPLEKRTPTINRANRLQLINKREERLRNPNSSNGMKKTNPGMIFPAMLVSVCNKE</sequence>
<dbReference type="EnsemblMetazoa" id="ASIC011413-RA">
    <property type="protein sequence ID" value="ASIC011413-PA"/>
    <property type="gene ID" value="ASIC011413"/>
</dbReference>
<gene>
    <name evidence="1" type="ORF">ZHAS_00011413</name>
</gene>
<reference evidence="1 3" key="1">
    <citation type="journal article" date="2014" name="BMC Genomics">
        <title>Genome sequence of Anopheles sinensis provides insight into genetics basis of mosquito competence for malaria parasites.</title>
        <authorList>
            <person name="Zhou D."/>
            <person name="Zhang D."/>
            <person name="Ding G."/>
            <person name="Shi L."/>
            <person name="Hou Q."/>
            <person name="Ye Y."/>
            <person name="Xu Y."/>
            <person name="Zhou H."/>
            <person name="Xiong C."/>
            <person name="Li S."/>
            <person name="Yu J."/>
            <person name="Hong S."/>
            <person name="Yu X."/>
            <person name="Zou P."/>
            <person name="Chen C."/>
            <person name="Chang X."/>
            <person name="Wang W."/>
            <person name="Lv Y."/>
            <person name="Sun Y."/>
            <person name="Ma L."/>
            <person name="Shen B."/>
            <person name="Zhu C."/>
        </authorList>
    </citation>
    <scope>NUCLEOTIDE SEQUENCE [LARGE SCALE GENOMIC DNA]</scope>
</reference>
<reference evidence="2" key="2">
    <citation type="submission" date="2020-05" db="UniProtKB">
        <authorList>
            <consortium name="EnsemblMetazoa"/>
        </authorList>
    </citation>
    <scope>IDENTIFICATION</scope>
</reference>
<name>A0A084W0E1_ANOSI</name>
<dbReference type="AlphaFoldDB" id="A0A084W0E1"/>
<evidence type="ECO:0000313" key="3">
    <source>
        <dbReference type="Proteomes" id="UP000030765"/>
    </source>
</evidence>
<dbReference type="VEuPathDB" id="VectorBase:ASIC011413"/>
<evidence type="ECO:0000313" key="1">
    <source>
        <dbReference type="EMBL" id="KFB43685.1"/>
    </source>
</evidence>